<dbReference type="OrthoDB" id="19419at2759"/>
<proteinExistence type="inferred from homology"/>
<evidence type="ECO:0000256" key="1">
    <source>
        <dbReference type="ARBA" id="ARBA00009947"/>
    </source>
</evidence>
<dbReference type="Pfam" id="PF00956">
    <property type="entry name" value="NAP"/>
    <property type="match status" value="1"/>
</dbReference>
<dbReference type="PANTHER" id="PTHR11875">
    <property type="entry name" value="TESTIS-SPECIFIC Y-ENCODED PROTEIN"/>
    <property type="match status" value="1"/>
</dbReference>
<dbReference type="SUPFAM" id="SSF143113">
    <property type="entry name" value="NAP-like"/>
    <property type="match status" value="1"/>
</dbReference>
<name>A0A8J4XEB1_CLAMG</name>
<dbReference type="AlphaFoldDB" id="A0A8J4XEB1"/>
<dbReference type="GO" id="GO:0005634">
    <property type="term" value="C:nucleus"/>
    <property type="evidence" value="ECO:0007669"/>
    <property type="project" value="InterPro"/>
</dbReference>
<gene>
    <name evidence="4" type="ORF">DAT39_008767</name>
</gene>
<feature type="non-terminal residue" evidence="4">
    <location>
        <position position="204"/>
    </location>
</feature>
<dbReference type="EMBL" id="QNUK01000111">
    <property type="protein sequence ID" value="KAF5901500.1"/>
    <property type="molecule type" value="Genomic_DNA"/>
</dbReference>
<comment type="similarity">
    <text evidence="1 2">Belongs to the nucleosome assembly protein (NAP) family.</text>
</comment>
<keyword evidence="5" id="KW-1185">Reference proteome</keyword>
<protein>
    <submittedName>
        <fullName evidence="4">Putative testis-specific Y-encoded-like protein 3 isoform X2</fullName>
    </submittedName>
</protein>
<evidence type="ECO:0000256" key="3">
    <source>
        <dbReference type="SAM" id="MobiDB-lite"/>
    </source>
</evidence>
<organism evidence="4 5">
    <name type="scientific">Clarias magur</name>
    <name type="common">Asian catfish</name>
    <name type="synonym">Macropteronotus magur</name>
    <dbReference type="NCBI Taxonomy" id="1594786"/>
    <lineage>
        <taxon>Eukaryota</taxon>
        <taxon>Metazoa</taxon>
        <taxon>Chordata</taxon>
        <taxon>Craniata</taxon>
        <taxon>Vertebrata</taxon>
        <taxon>Euteleostomi</taxon>
        <taxon>Actinopterygii</taxon>
        <taxon>Neopterygii</taxon>
        <taxon>Teleostei</taxon>
        <taxon>Ostariophysi</taxon>
        <taxon>Siluriformes</taxon>
        <taxon>Clariidae</taxon>
        <taxon>Clarias</taxon>
    </lineage>
</organism>
<dbReference type="InterPro" id="IPR002164">
    <property type="entry name" value="NAP_family"/>
</dbReference>
<comment type="caution">
    <text evidence="4">The sequence shown here is derived from an EMBL/GenBank/DDBJ whole genome shotgun (WGS) entry which is preliminary data.</text>
</comment>
<feature type="compositionally biased region" description="Polar residues" evidence="3">
    <location>
        <begin position="119"/>
        <end position="130"/>
    </location>
</feature>
<sequence>MINLEIETFRNNKLGYRICFHFRRNPFFQNKVIVKELHVGLGGSPVSFSNPIVWHHGQSLTRNGEPRRNSRGVYESFFHWFDDHSSPGMDEIAQILKDDLYKDPLRYYLTPLWEPRENGSISKPPQNSNGDECVIISDSDDDDQELVSQDRHQEQNDEENKDKRRVTGSGDSDQDGVESSTEERQEEEVDIEEIDEVCHSASSE</sequence>
<feature type="region of interest" description="Disordered" evidence="3">
    <location>
        <begin position="116"/>
        <end position="204"/>
    </location>
</feature>
<dbReference type="Gene3D" id="3.30.1120.90">
    <property type="entry name" value="Nucleosome assembly protein"/>
    <property type="match status" value="1"/>
</dbReference>
<feature type="compositionally biased region" description="Basic and acidic residues" evidence="3">
    <location>
        <begin position="148"/>
        <end position="162"/>
    </location>
</feature>
<evidence type="ECO:0000313" key="5">
    <source>
        <dbReference type="Proteomes" id="UP000727407"/>
    </source>
</evidence>
<feature type="compositionally biased region" description="Acidic residues" evidence="3">
    <location>
        <begin position="184"/>
        <end position="195"/>
    </location>
</feature>
<reference evidence="4" key="1">
    <citation type="submission" date="2020-07" db="EMBL/GenBank/DDBJ databases">
        <title>Clarias magur genome sequencing, assembly and annotation.</title>
        <authorList>
            <person name="Kushwaha B."/>
            <person name="Kumar R."/>
            <person name="Das P."/>
            <person name="Joshi C.G."/>
            <person name="Kumar D."/>
            <person name="Nagpure N.S."/>
            <person name="Pandey M."/>
            <person name="Agarwal S."/>
            <person name="Srivastava S."/>
            <person name="Singh M."/>
            <person name="Sahoo L."/>
            <person name="Jayasankar P."/>
            <person name="Meher P.K."/>
            <person name="Koringa P.G."/>
            <person name="Iquebal M.A."/>
            <person name="Das S.P."/>
            <person name="Bit A."/>
            <person name="Patnaik S."/>
            <person name="Patel N."/>
            <person name="Shah T.M."/>
            <person name="Hinsu A."/>
            <person name="Jena J.K."/>
        </authorList>
    </citation>
    <scope>NUCLEOTIDE SEQUENCE</scope>
    <source>
        <strain evidence="4">CIFAMagur01</strain>
        <tissue evidence="4">Testis</tissue>
    </source>
</reference>
<dbReference type="InterPro" id="IPR037231">
    <property type="entry name" value="NAP-like_sf"/>
</dbReference>
<dbReference type="GO" id="GO:0006334">
    <property type="term" value="P:nucleosome assembly"/>
    <property type="evidence" value="ECO:0007669"/>
    <property type="project" value="InterPro"/>
</dbReference>
<evidence type="ECO:0000256" key="2">
    <source>
        <dbReference type="RuleBase" id="RU003876"/>
    </source>
</evidence>
<evidence type="ECO:0000313" key="4">
    <source>
        <dbReference type="EMBL" id="KAF5901500.1"/>
    </source>
</evidence>
<dbReference type="Proteomes" id="UP000727407">
    <property type="component" value="Unassembled WGS sequence"/>
</dbReference>
<accession>A0A8J4XEB1</accession>